<feature type="compositionally biased region" description="Basic and acidic residues" evidence="4">
    <location>
        <begin position="692"/>
        <end position="736"/>
    </location>
</feature>
<feature type="repeat" description="ANK" evidence="3">
    <location>
        <begin position="365"/>
        <end position="397"/>
    </location>
</feature>
<feature type="compositionally biased region" description="Basic and acidic residues" evidence="4">
    <location>
        <begin position="3309"/>
        <end position="3327"/>
    </location>
</feature>
<dbReference type="Pfam" id="PF12796">
    <property type="entry name" value="Ank_2"/>
    <property type="match status" value="1"/>
</dbReference>
<keyword evidence="1" id="KW-0677">Repeat</keyword>
<feature type="compositionally biased region" description="Basic and acidic residues" evidence="4">
    <location>
        <begin position="1421"/>
        <end position="1433"/>
    </location>
</feature>
<protein>
    <submittedName>
        <fullName evidence="5">Uncharacterized protein</fullName>
    </submittedName>
</protein>
<dbReference type="GO" id="GO:0085020">
    <property type="term" value="P:protein K6-linked ubiquitination"/>
    <property type="evidence" value="ECO:0007669"/>
    <property type="project" value="TreeGrafter"/>
</dbReference>
<dbReference type="InterPro" id="IPR011990">
    <property type="entry name" value="TPR-like_helical_dom_sf"/>
</dbReference>
<evidence type="ECO:0000313" key="6">
    <source>
        <dbReference type="Proteomes" id="UP001165122"/>
    </source>
</evidence>
<evidence type="ECO:0000256" key="2">
    <source>
        <dbReference type="ARBA" id="ARBA00023043"/>
    </source>
</evidence>
<dbReference type="EMBL" id="BRXW01000068">
    <property type="protein sequence ID" value="GMI04125.1"/>
    <property type="molecule type" value="Genomic_DNA"/>
</dbReference>
<dbReference type="InterPro" id="IPR036770">
    <property type="entry name" value="Ankyrin_rpt-contain_sf"/>
</dbReference>
<dbReference type="InterPro" id="IPR002110">
    <property type="entry name" value="Ankyrin_rpt"/>
</dbReference>
<dbReference type="PANTHER" id="PTHR24171:SF8">
    <property type="entry name" value="BRCA1-ASSOCIATED RING DOMAIN PROTEIN 1"/>
    <property type="match status" value="1"/>
</dbReference>
<dbReference type="PROSITE" id="PS50088">
    <property type="entry name" value="ANK_REPEAT"/>
    <property type="match status" value="2"/>
</dbReference>
<evidence type="ECO:0000313" key="5">
    <source>
        <dbReference type="EMBL" id="GMI04125.1"/>
    </source>
</evidence>
<comment type="caution">
    <text evidence="5">The sequence shown here is derived from an EMBL/GenBank/DDBJ whole genome shotgun (WGS) entry which is preliminary data.</text>
</comment>
<feature type="region of interest" description="Disordered" evidence="4">
    <location>
        <begin position="44"/>
        <end position="83"/>
    </location>
</feature>
<feature type="compositionally biased region" description="Basic and acidic residues" evidence="4">
    <location>
        <begin position="673"/>
        <end position="682"/>
    </location>
</feature>
<dbReference type="OrthoDB" id="426293at2759"/>
<gene>
    <name evidence="5" type="ORF">TrLO_g10894</name>
</gene>
<keyword evidence="6" id="KW-1185">Reference proteome</keyword>
<dbReference type="GO" id="GO:0004842">
    <property type="term" value="F:ubiquitin-protein transferase activity"/>
    <property type="evidence" value="ECO:0007669"/>
    <property type="project" value="TreeGrafter"/>
</dbReference>
<feature type="compositionally biased region" description="Polar residues" evidence="4">
    <location>
        <begin position="46"/>
        <end position="81"/>
    </location>
</feature>
<dbReference type="Proteomes" id="UP001165122">
    <property type="component" value="Unassembled WGS sequence"/>
</dbReference>
<dbReference type="SUPFAM" id="SSF48452">
    <property type="entry name" value="TPR-like"/>
    <property type="match status" value="5"/>
</dbReference>
<evidence type="ECO:0000256" key="4">
    <source>
        <dbReference type="SAM" id="MobiDB-lite"/>
    </source>
</evidence>
<evidence type="ECO:0000256" key="3">
    <source>
        <dbReference type="PROSITE-ProRule" id="PRU00023"/>
    </source>
</evidence>
<feature type="region of interest" description="Disordered" evidence="4">
    <location>
        <begin position="2660"/>
        <end position="2692"/>
    </location>
</feature>
<dbReference type="PANTHER" id="PTHR24171">
    <property type="entry name" value="ANKYRIN REPEAT DOMAIN-CONTAINING PROTEIN 39-RELATED"/>
    <property type="match status" value="1"/>
</dbReference>
<feature type="compositionally biased region" description="Acidic residues" evidence="4">
    <location>
        <begin position="1543"/>
        <end position="1553"/>
    </location>
</feature>
<feature type="repeat" description="ANK" evidence="3">
    <location>
        <begin position="290"/>
        <end position="322"/>
    </location>
</feature>
<dbReference type="Pfam" id="PF13181">
    <property type="entry name" value="TPR_8"/>
    <property type="match status" value="2"/>
</dbReference>
<dbReference type="SMART" id="SM00028">
    <property type="entry name" value="TPR"/>
    <property type="match status" value="8"/>
</dbReference>
<organism evidence="5 6">
    <name type="scientific">Triparma laevis f. longispina</name>
    <dbReference type="NCBI Taxonomy" id="1714387"/>
    <lineage>
        <taxon>Eukaryota</taxon>
        <taxon>Sar</taxon>
        <taxon>Stramenopiles</taxon>
        <taxon>Ochrophyta</taxon>
        <taxon>Bolidophyceae</taxon>
        <taxon>Parmales</taxon>
        <taxon>Triparmaceae</taxon>
        <taxon>Triparma</taxon>
    </lineage>
</organism>
<feature type="compositionally biased region" description="Basic and acidic residues" evidence="4">
    <location>
        <begin position="635"/>
        <end position="647"/>
    </location>
</feature>
<keyword evidence="2 3" id="KW-0040">ANK repeat</keyword>
<evidence type="ECO:0000256" key="1">
    <source>
        <dbReference type="ARBA" id="ARBA00022737"/>
    </source>
</evidence>
<feature type="region of interest" description="Disordered" evidence="4">
    <location>
        <begin position="3301"/>
        <end position="3329"/>
    </location>
</feature>
<proteinExistence type="predicted"/>
<dbReference type="SUPFAM" id="SSF48403">
    <property type="entry name" value="Ankyrin repeat"/>
    <property type="match status" value="1"/>
</dbReference>
<feature type="region of interest" description="Disordered" evidence="4">
    <location>
        <begin position="1421"/>
        <end position="1476"/>
    </location>
</feature>
<feature type="compositionally biased region" description="Acidic residues" evidence="4">
    <location>
        <begin position="1437"/>
        <end position="1447"/>
    </location>
</feature>
<dbReference type="Gene3D" id="1.25.40.20">
    <property type="entry name" value="Ankyrin repeat-containing domain"/>
    <property type="match status" value="2"/>
</dbReference>
<feature type="region of interest" description="Disordered" evidence="4">
    <location>
        <begin position="602"/>
        <end position="736"/>
    </location>
</feature>
<dbReference type="PROSITE" id="PS50297">
    <property type="entry name" value="ANK_REP_REGION"/>
    <property type="match status" value="2"/>
</dbReference>
<feature type="compositionally biased region" description="Acidic residues" evidence="4">
    <location>
        <begin position="1455"/>
        <end position="1473"/>
    </location>
</feature>
<sequence>MKNVPKGCITHSYTLASQYLSNSPTRYYVHVCVMDGNSFARRSKARMSNMNTSRSRASPNSKGDSMNQSSMDETQSTASSDHQLEYKDETGLAMFLRLRREAWKIRLGSMKINKRLMRQTFEAWKTYKDYEPKPTNEELAARRQHELDEIERKRSMRQVPKNYFGANSLSSDYIIEPGVNDWKTKLWIDSVPVPFTNKFAPLDPLPPQLPLTMEEMYKSAIDRGKATYVRQMLKYRNEHPKKLNPLLISYAMQSGYPTIVKVMLDFGVNANGVAILPYTQSRNKKNQGTMNSTFLHRAAHRLDGPTIRLLIQHSADVNAKNSLGRTPLHLASSGFSRAQFLTLRHTHPTQILLSAGSYADALDVYGFTPLHLACLSGDTFAIRSLILAGASVLIEEKNFHLAFEFAYKPESQAILQALESSLKANGRGEQYEMMFAKSNARKVFRHIISSFAVICKICNRRVTTCRHNRMTKYSYWMMTHKYTPRDCDREFAMRKSGKRDMTAPIPSKFGKPWNGPLYDAPDIVDQLERRKIPESARIGRPTPAVDLSKNFDEIGNLPWETFLSKAKAEKRRKNAPSMQAEKPPPKWEELTFAERKVELKKRAKVAEEQRQVKKLRQLRGEESSSSDSDDSDSSVSRERRRKAEAGKKTRLQRPRGFTKLDPFAKKGALLNDSAKELGDPTKKERKQRKTRDKQMWEDGEFYKPKDAKELAKEAKLRSPRGSKQDRGTRGTRDFRKSGGFEYMTEEQREIRAKTNWKYLREKLKPASRLLLRQQVMRDPTNLQNVIRLAVACVDSGKRTTPPLARLSCLLFDKALMTGYDPSECDGGQGHFWKKYAKAQTICWELGGGHMDDSEVKGRERLHLQRALQGWEQALHFLNNATDPNCWAECAMVSQRLGDQETAANVLGKVMESFPNSDQQANVAIHASAILAQLGNYEQAVMYMHHALVKGAPPPLTDLHLMFYMSRLHERWAYSKSAKFAPPPASALDQSRAGFARCYESEEELGGVMFQTDWAVGGAAAWVKSGATWKKYGDAASAAKQYLIACDMYAEAVRRDPPRPLKPGPYLFLSRAYSRAGKTDAAIEAAETALEIAARLRVERKSKSSKEKNTVKAQLVKYENALENLKATTYGFDEELRLDVMTMLDKYNAAIPSTDVLRQVSAAAIAQQKAIEEKVVMNRTRKRKSTIRWAALRDRLKDAARRYYSMQLLNAPREALSGQMLAKMGILCCDTGPNSTPQLDRCAAIVLQKAVDAGFDGDPEDPNSLANFWTSFARVNYRIWTRDGIRAERIHLAKSSWAWDKALNHVKVACDVGCWRESATVLISLGDYPRAAQTLGVLIRSFPSYPMLQAVQLEAAMILFQMQQYEQALVYARMSLQTNRLPAPLTHADVMFFMARIYDKLAIQWDENKYKLKEQRRAERKAEKAWLKQDKKDNPQNYEDEEEDEDENEKGSDSESNSDDSESESQSESDSEDVGETRREIAYKSRTKVFEHLKEVQIVKPEVEYDDWIEDPNTFRDFAKTAIDAGKYLLAVDLYKDAIHYATPDEESDNDSDSDSSSSSSSSSDDESESPEEKNKRMTIRTQLANTKFNNKRETKVEVEAREAMEKKQAEVAKEQNVKADKLATLWFGLAKAHCRCGQMQLAIRACSEALSVPHQSENVSSKVSSILTHWQALSDSKQPHSTFEDEINAPLPNLFDKYMNDSNQMLKINWDEIDEPEKDGDLQAKTAETDIVADYRRKLKLSSMDMTGVESEDLKSLHTIEDIEMHLSTKRRWQILKEGIKGLARESLRASLITCFQKNAGKMERDCGDINILDIVTLGYNCASENNGGPNDTTQLIIGACLLLAKAYDFDYLDIVKKRNPDDPDVLARAEARLWKTRAICHWRVYEKQGLGSGKGEKAHLENCMLAWDQALKHMAIAGDPLNWVLYAKAAACKGDYQVAANSYGTVLRSFRIKGIQNVAIMCSSLLKALGNYDQAVAYLFSAISMNMEPPYDSIDMAFMMARLHEEYAFHVQTKANEATEGGKAEPPEIANNNMNISRTAYSAVFQQLQDLDDGPKHENVVGWLSDHKTWLKYGDQCATAGHHIFAADMYEQSIRRLRDLDDHPDKSKITLKLAKSLRKCGQNEKALDVIGAAVVFERNEGIKAKINLLKKAWMQTSEQQGNRRAKRQTFSPDGQMLFKIALMLPMLDVMDQFIPKPEPREPDLELAKIRAARELKQKNGKWKHLRRRLKESARIEFAKQVVEEIHALPSTSVKKGIMKGTVTDFEKEDLKNATGKEGYANTSMSLAKLAKLTPDELKARDEVTVALNMIVTMGKLCHDSSGASNAMHRCAAVMMQRAVDCGYVGDGNFYRKLASSHFKAYLSGGVSGERAHLQLASDSWDKAFEHLENASKVECWIEATEVRVHNGDLDRAAQTLGVLVRSFPKYKGLASISILSCSILLKMGHFEQARAYMYDAMSRGAPTPYTQTDLTFFMGRVYERWSEEASEAEGVNDTDRKNLRKTAGDAYFAVYKNLKQTNNPLVIDNGVTKSFNVFLTSATTWRWFAEKACLGNHFILGGMLYEQGVKRDSTLVGKELRALLCFGAAKCCARSGDMEYARVWLKHGLEGTVEYRQHLKAKDQMQMQAVLEAWENPTSKFAEDMLTPVPRLLSSYALISPSAATTPMGTPRTVRGDDMTPRTGNATPRTPRGDIDNLLSTPVPQYVTDNEVSQRWSRIRKAVKGKALATMVDDVKSAKGADVPDLVRRIGYVLVSDQSIVSSAILQSLADKGHLGADPAKFCQKLAEAHTNAWFETKGLGASRLNLVMAQEGWRKALTHLSVASQPVAWAWSVAVNTSLGNWEESSAQLGTLIRSFPQIHADPLAVIAMSASSLLAGLRNYEQACAYLYDSIEKGPPHPFNEGDMAFFMARLNDRWGGGEGAREAFEVQREALARGAKVAKVETPKKKKVRMIGDPVEEEEGGGEGGGEGEDVEMVPTMMDDDGVPVPLPGTAECITMTKRRENATKAYSHVFASFKQMEGEGVSEKQAVRMMNSKEHSTAKSWLSDSRTWLAYAELAELGNMPVLAADMMTKACAQNNVTKKLWIKRARCCRMVGDMVNVDESLKEALQFGGASNSDVLQRLSEEERGVLKAENKKIRKLKKMWFEDEAEMVGWVKKEEGGEVVGPMRTMLKLGLKELVLSKVKLQENSTSANPPKVEEEVKVKPRLLKRKAEAWRVQRRDAARLLLWQWLKVGVKNAARARVLERLGGVEGGGCKGGDLACVGMLCLKSSLRRAGCLMLERAKKEGFVGVDVPPVIRVVKEDGDEEKEAAEKGGAKEEEEEEKKTEDVVVPPATSELVGTMIKGITKARLTRALEAAHADLAREGAERFHSNKSLDMAKEALECKENSMSPLSWIALLRSQVRCGLLSEAMDTSKSFQKLKGNNDYVSHACITNASLLLTFGGENKAELALESIRMAMEIEAEGTRKCGLMRKEVAFLFAWCVKRSNDAKLAKTMGLSDSDYEGFLGVFENKAMLLYEGVWQEENRLGLIPTGSKPSSAKKKKLNFAEKLSRESTPEAGIRQKSREEELEPVRDWLGDYQTWLRMGVRCVTACQPLFACLFFRHAYNMVVDPEAKAAANDKVKSARLAVLAYCRVGRFDFADKFVSQHVPDSFKEILRVFLHESGEVEAEKARVKFETDLGGEVDDMLGLGGGEGDAHAPKALAAVPCRLPMRPGQMIDKWKLQDENNERRWKVLKKGMRPAARALAIQQVLLNQQDTQQLATLGILCTSSSKTDTAAERCACLLMQRAADGGYKGDSKFWKRLAMCHMSLWKGTSQGRGGGGGERGHLVRADKAFDEALKHLENASNIEMWVQAAEVKLCLGEYVKAAMCLGTLLRQLGGNALESKIPKIGEVSLSVVELNMELGKFDQAEAYLYSSMVRIAPTPLTKLDLLFYMARLQGKWADSLFDVGADVLAEETAEEKGVRENSIVQHRETSQASYAQVFRQCVEAGGTNGADSGISTAEDWLSNWTPWCAFAERAALARHYLLAADMYSEGLRRDEAASTTRVAPWFSLAKAYRRCGRLDESLAAARKAVEIYYDRGEVGKADGLTASQMETAIDAWEHDQLSGGITPRGYEAEINQPVAHWIDVYLTKKEEQDGADFAASGAMMGAVIGGKVGGQTKKRLNSWLMEGEEEGEAGFWSRLRRGVVTLALREDCLSLMEVATDRSHNLHEKEMAGRYARVGLLCAAHRHVSVELARIGARLIEMAVFFYVFAVGEEGHGEKVSSGRKALMYRRLAECHAVVAEGEGLGREHERWLESRDAWKKALAYLECATDIHCWEANIFVCIALGDYKEASNTLGILLRTFKVRGGVGGSMHSAGEGRGGQYMTLLGASLLMKMGSFEQAHGYIVKVLEKANEQKKKGGMVHLKEVGDDVAPPAPLTYFHLTFAASRCFEMWAKRGGGDGPKTASETGYRRCYGMMLEEHEGGVGAVEVHGSGRGLNAAGVGTAKSVDHWLNMSETWRKMAMDFHYAGLDLFAGDLYEVAASKLPKKEQQKGVLGKDKDGQIKERRKSTVELHHATVEFWLDGTNILFKGGNIKEAAQFCQAAVDNYPESRRANKNLKMILKGMKSGYDKGGNIKSMRKKSVEEICNMILDSGHCDDMSGKAM</sequence>
<name>A0A9W7CE92_9STRA</name>
<dbReference type="SMART" id="SM00248">
    <property type="entry name" value="ANK"/>
    <property type="match status" value="4"/>
</dbReference>
<feature type="region of interest" description="Disordered" evidence="4">
    <location>
        <begin position="568"/>
        <end position="589"/>
    </location>
</feature>
<dbReference type="InterPro" id="IPR019734">
    <property type="entry name" value="TPR_rpt"/>
</dbReference>
<accession>A0A9W7CE92</accession>
<feature type="region of interest" description="Disordered" evidence="4">
    <location>
        <begin position="1542"/>
        <end position="1577"/>
    </location>
</feature>
<reference evidence="6" key="1">
    <citation type="journal article" date="2023" name="Commun. Biol.">
        <title>Genome analysis of Parmales, the sister group of diatoms, reveals the evolutionary specialization of diatoms from phago-mixotrophs to photoautotrophs.</title>
        <authorList>
            <person name="Ban H."/>
            <person name="Sato S."/>
            <person name="Yoshikawa S."/>
            <person name="Yamada K."/>
            <person name="Nakamura Y."/>
            <person name="Ichinomiya M."/>
            <person name="Sato N."/>
            <person name="Blanc-Mathieu R."/>
            <person name="Endo H."/>
            <person name="Kuwata A."/>
            <person name="Ogata H."/>
        </authorList>
    </citation>
    <scope>NUCLEOTIDE SEQUENCE [LARGE SCALE GENOMIC DNA]</scope>
    <source>
        <strain evidence="6">NIES 3700</strain>
    </source>
</reference>
<dbReference type="Gene3D" id="1.25.40.10">
    <property type="entry name" value="Tetratricopeptide repeat domain"/>
    <property type="match status" value="6"/>
</dbReference>